<proteinExistence type="predicted"/>
<evidence type="ECO:0000313" key="2">
    <source>
        <dbReference type="Proteomes" id="UP000279962"/>
    </source>
</evidence>
<protein>
    <submittedName>
        <fullName evidence="1">Uncharacterized protein</fullName>
    </submittedName>
</protein>
<dbReference type="AlphaFoldDB" id="A0A385C7B5"/>
<accession>A0A385C7B5</accession>
<gene>
    <name evidence="1" type="ORF">CDG68_16620</name>
</gene>
<dbReference type="STRING" id="1879050.GCA_001696605_02081"/>
<name>A0A385C7B5_9GAMM</name>
<dbReference type="KEGG" id="awu:BEN71_13870"/>
<dbReference type="OrthoDB" id="6682426at2"/>
<dbReference type="Proteomes" id="UP000279962">
    <property type="component" value="Chromosome"/>
</dbReference>
<reference evidence="1 2" key="1">
    <citation type="submission" date="2018-10" db="EMBL/GenBank/DDBJ databases">
        <title>The complete genome of Acinetobacter wuhouensis strain WCHAW010062.</title>
        <authorList>
            <person name="Hu Y."/>
            <person name="Long H."/>
            <person name="Feng Y."/>
            <person name="Zong Z."/>
        </authorList>
    </citation>
    <scope>NUCLEOTIDE SEQUENCE [LARGE SCALE GENOMIC DNA]</scope>
    <source>
        <strain evidence="1 2">WCHAW010062</strain>
    </source>
</reference>
<evidence type="ECO:0000313" key="1">
    <source>
        <dbReference type="EMBL" id="AYO55179.1"/>
    </source>
</evidence>
<organism evidence="1 2">
    <name type="scientific">Acinetobacter wuhouensis</name>
    <dbReference type="NCBI Taxonomy" id="1879050"/>
    <lineage>
        <taxon>Bacteria</taxon>
        <taxon>Pseudomonadati</taxon>
        <taxon>Pseudomonadota</taxon>
        <taxon>Gammaproteobacteria</taxon>
        <taxon>Moraxellales</taxon>
        <taxon>Moraxellaceae</taxon>
        <taxon>Acinetobacter</taxon>
    </lineage>
</organism>
<sequence length="235" mass="27333">MNKYWHGFARSMIILGVLFCSTVVTAEQIIVMSNTRKDLPMKIETTNISNQGYVWQFEIIPNQNTRQVQAKLLNPNPNKSMLNTRALEIAKKITLDQLPQVNNDFQNRVLNSDENTIARTQYYYGKYTLFIKFPESVQYAVKPNFSHLQSTLEPFCNRQQDNKLRFDEQGDIQINAKLFVNTQGQIQNIQYIPAIAPKISNILEPLVKKIRFYPRNEYGVLKSFSIEQPLIIQCH</sequence>
<dbReference type="EMBL" id="CP033133">
    <property type="protein sequence ID" value="AYO55179.1"/>
    <property type="molecule type" value="Genomic_DNA"/>
</dbReference>